<comment type="caution">
    <text evidence="2">The sequence shown here is derived from an EMBL/GenBank/DDBJ whole genome shotgun (WGS) entry which is preliminary data.</text>
</comment>
<evidence type="ECO:0000256" key="1">
    <source>
        <dbReference type="SAM" id="Phobius"/>
    </source>
</evidence>
<keyword evidence="1" id="KW-0472">Membrane</keyword>
<proteinExistence type="predicted"/>
<keyword evidence="1" id="KW-0812">Transmembrane</keyword>
<feature type="transmembrane region" description="Helical" evidence="1">
    <location>
        <begin position="36"/>
        <end position="57"/>
    </location>
</feature>
<dbReference type="InterPro" id="IPR005081">
    <property type="entry name" value="SpoIIGA"/>
</dbReference>
<name>A0A329UFI4_9FIRM</name>
<dbReference type="GO" id="GO:0030436">
    <property type="term" value="P:asexual sporulation"/>
    <property type="evidence" value="ECO:0007669"/>
    <property type="project" value="InterPro"/>
</dbReference>
<dbReference type="AlphaFoldDB" id="A0A329UFI4"/>
<evidence type="ECO:0000313" key="2">
    <source>
        <dbReference type="EMBL" id="RAW59774.1"/>
    </source>
</evidence>
<dbReference type="GO" id="GO:0004190">
    <property type="term" value="F:aspartic-type endopeptidase activity"/>
    <property type="evidence" value="ECO:0007669"/>
    <property type="project" value="InterPro"/>
</dbReference>
<dbReference type="EMBL" id="PRLD01000002">
    <property type="protein sequence ID" value="RAW59774.1"/>
    <property type="molecule type" value="Genomic_DNA"/>
</dbReference>
<accession>A0A329UFI4</accession>
<dbReference type="RefSeq" id="WP_112090280.1">
    <property type="nucleotide sequence ID" value="NZ_PRLD01000002.1"/>
</dbReference>
<evidence type="ECO:0000313" key="3">
    <source>
        <dbReference type="Proteomes" id="UP000251281"/>
    </source>
</evidence>
<dbReference type="Proteomes" id="UP000251281">
    <property type="component" value="Unassembled WGS sequence"/>
</dbReference>
<feature type="transmembrane region" description="Helical" evidence="1">
    <location>
        <begin position="63"/>
        <end position="80"/>
    </location>
</feature>
<reference evidence="2 3" key="1">
    <citation type="submission" date="2018-02" db="EMBL/GenBank/DDBJ databases">
        <title>Complete genome sequencing of Faecalibacterium prausnitzii strains isolated from the human gut.</title>
        <authorList>
            <person name="Fitzgerald B.C."/>
            <person name="Shkoporov A.N."/>
            <person name="Ross P.R."/>
            <person name="Hill C."/>
        </authorList>
    </citation>
    <scope>NUCLEOTIDE SEQUENCE [LARGE SCALE GENOMIC DNA]</scope>
    <source>
        <strain evidence="2 3">APC923/51-1</strain>
    </source>
</reference>
<keyword evidence="1" id="KW-1133">Transmembrane helix</keyword>
<feature type="transmembrane region" description="Helical" evidence="1">
    <location>
        <begin position="92"/>
        <end position="111"/>
    </location>
</feature>
<gene>
    <name evidence="2" type="ORF">C4N24_03120</name>
</gene>
<organism evidence="2 3">
    <name type="scientific">Faecalibacterium prausnitzii</name>
    <dbReference type="NCBI Taxonomy" id="853"/>
    <lineage>
        <taxon>Bacteria</taxon>
        <taxon>Bacillati</taxon>
        <taxon>Bacillota</taxon>
        <taxon>Clostridia</taxon>
        <taxon>Eubacteriales</taxon>
        <taxon>Oscillospiraceae</taxon>
        <taxon>Faecalibacterium</taxon>
    </lineage>
</organism>
<sequence length="278" mass="28412">MKTVVFVDELLLVNFAAAAALLLGAGLLCGRSCTGLRLCAGSAAAAVSTLALLAPPWCTPLAVLYKIVSCCCVVAVCYGVPGARSFARLCGWYAALNGVLCGAVVLPGVQANNLSVLLPVRPGQLLLCCAGVYALLRGLLAVFGRPQRGCFAAVLHLAGAAVPVQAYHDTGFTLQDPLAGRRVVLVQYPPVRSRLPAPLRETLDSWFAAGAAPPPGLGVQFVPCAAVTGRCLLPAVPAALCCGQRRVPGLLAAFCAPDAPAGAWTLLLGDDVAEDVGV</sequence>
<protein>
    <submittedName>
        <fullName evidence="2">Sporulation protein</fullName>
    </submittedName>
</protein>
<feature type="transmembrane region" description="Helical" evidence="1">
    <location>
        <begin position="12"/>
        <end position="29"/>
    </location>
</feature>
<dbReference type="GO" id="GO:0006508">
    <property type="term" value="P:proteolysis"/>
    <property type="evidence" value="ECO:0007669"/>
    <property type="project" value="InterPro"/>
</dbReference>
<dbReference type="Pfam" id="PF03419">
    <property type="entry name" value="Peptidase_U4"/>
    <property type="match status" value="1"/>
</dbReference>
<feature type="transmembrane region" description="Helical" evidence="1">
    <location>
        <begin position="123"/>
        <end position="143"/>
    </location>
</feature>